<dbReference type="STRING" id="237631.A0A0D1DW12"/>
<keyword evidence="1" id="KW-0472">Membrane</keyword>
<dbReference type="PANTHER" id="PTHR42923">
    <property type="entry name" value="PROTOPORPHYRINOGEN OXIDASE"/>
    <property type="match status" value="1"/>
</dbReference>
<sequence length="570" mass="63547">MKIAVVGGGVSGLSSVWALNEYSSHQVHLFEPLPWIGGHANTVSFASPTSASPASAATTPVDTGFIVFNRVTYPNFLRFLQLTGVEILNSDMSFSVTRFISSLGGYGGFEWAGGSPAALFCQASNLVNPAHWRMVWDIVRFNQQSVDYLRECRQKSNKDAQISIGEWLDQRDYSTNFRRNYLIPMTASIWSTPPDTALSSFPALTLLRFMHNHHLLQILDRPQWLTIKNGSRSYVDRILSRLPEERIHQGNQHGHVVAAWIDGRNAKWTLKTADGHKHSGWDRIIFASHADDTLKMLLEGEAEGLGVGKDVIDTLATFRFSENTAVLHADTRLMPTRRQAWSAWNFLAETIGSSDSTNAKVNAKQVGDSNRADVDRVSLTYWMNLLQSLPETTYGPVFVTLNPTTDPSSPYTPRPDLVLRRQTYTHPLYTPDTVLAQAHLRTLQGTRGAFFVGAWTNYGFHEDGFSSGLRAADAIDAVYLPFDIKHAERDVPNTKLLACKLVESVHGCAKSWMVTWSANITLMVLVHLLALVELAFVLLGGRKQWTDGLATIKTHFKDSLRNDTKNIKST</sequence>
<dbReference type="InParanoid" id="A0A0D1DW12"/>
<dbReference type="Pfam" id="PF01593">
    <property type="entry name" value="Amino_oxidase"/>
    <property type="match status" value="1"/>
</dbReference>
<dbReference type="Pfam" id="PF13450">
    <property type="entry name" value="NAD_binding_8"/>
    <property type="match status" value="1"/>
</dbReference>
<keyword evidence="1" id="KW-0812">Transmembrane</keyword>
<evidence type="ECO:0000313" key="4">
    <source>
        <dbReference type="Proteomes" id="UP000000561"/>
    </source>
</evidence>
<reference evidence="3 4" key="1">
    <citation type="journal article" date="2006" name="Nature">
        <title>Insights from the genome of the biotrophic fungal plant pathogen Ustilago maydis.</title>
        <authorList>
            <person name="Kamper J."/>
            <person name="Kahmann R."/>
            <person name="Bolker M."/>
            <person name="Ma L.J."/>
            <person name="Brefort T."/>
            <person name="Saville B.J."/>
            <person name="Banuett F."/>
            <person name="Kronstad J.W."/>
            <person name="Gold S.E."/>
            <person name="Muller O."/>
            <person name="Perlin M.H."/>
            <person name="Wosten H.A."/>
            <person name="de Vries R."/>
            <person name="Ruiz-Herrera J."/>
            <person name="Reynaga-Pena C.G."/>
            <person name="Snetselaar K."/>
            <person name="McCann M."/>
            <person name="Perez-Martin J."/>
            <person name="Feldbrugge M."/>
            <person name="Basse C.W."/>
            <person name="Steinberg G."/>
            <person name="Ibeas J.I."/>
            <person name="Holloman W."/>
            <person name="Guzman P."/>
            <person name="Farman M."/>
            <person name="Stajich J.E."/>
            <person name="Sentandreu R."/>
            <person name="Gonzalez-Prieto J.M."/>
            <person name="Kennell J.C."/>
            <person name="Molina L."/>
            <person name="Schirawski J."/>
            <person name="Mendoza-Mendoza A."/>
            <person name="Greilinger D."/>
            <person name="Munch K."/>
            <person name="Rossel N."/>
            <person name="Scherer M."/>
            <person name="Vranes M."/>
            <person name="Ladendorf O."/>
            <person name="Vincon V."/>
            <person name="Fuchs U."/>
            <person name="Sandrock B."/>
            <person name="Meng S."/>
            <person name="Ho E.C."/>
            <person name="Cahill M.J."/>
            <person name="Boyce K.J."/>
            <person name="Klose J."/>
            <person name="Klosterman S.J."/>
            <person name="Deelstra H.J."/>
            <person name="Ortiz-Castellanos L."/>
            <person name="Li W."/>
            <person name="Sanchez-Alonso P."/>
            <person name="Schreier P.H."/>
            <person name="Hauser-Hahn I."/>
            <person name="Vaupel M."/>
            <person name="Koopmann E."/>
            <person name="Friedrich G."/>
            <person name="Voss H."/>
            <person name="Schluter T."/>
            <person name="Margolis J."/>
            <person name="Platt D."/>
            <person name="Swimmer C."/>
            <person name="Gnirke A."/>
            <person name="Chen F."/>
            <person name="Vysotskaia V."/>
            <person name="Mannhaupt G."/>
            <person name="Guldener U."/>
            <person name="Munsterkotter M."/>
            <person name="Haase D."/>
            <person name="Oesterheld M."/>
            <person name="Mewes H.W."/>
            <person name="Mauceli E.W."/>
            <person name="DeCaprio D."/>
            <person name="Wade C.M."/>
            <person name="Butler J."/>
            <person name="Young S."/>
            <person name="Jaffe D.B."/>
            <person name="Calvo S."/>
            <person name="Nusbaum C."/>
            <person name="Galagan J."/>
            <person name="Birren B.W."/>
        </authorList>
    </citation>
    <scope>NUCLEOTIDE SEQUENCE [LARGE SCALE GENOMIC DNA]</scope>
    <source>
        <strain evidence="4">DSM 14603 / FGSC 9021 / UM521</strain>
    </source>
</reference>
<dbReference type="RefSeq" id="XP_011391627.1">
    <property type="nucleotide sequence ID" value="XM_011393325.1"/>
</dbReference>
<dbReference type="Proteomes" id="UP000000561">
    <property type="component" value="Chromosome 17"/>
</dbReference>
<dbReference type="PANTHER" id="PTHR42923:SF17">
    <property type="entry name" value="AMINE OXIDASE DOMAIN-CONTAINING PROTEIN"/>
    <property type="match status" value="1"/>
</dbReference>
<dbReference type="InterPro" id="IPR036188">
    <property type="entry name" value="FAD/NAD-bd_sf"/>
</dbReference>
<dbReference type="AlphaFoldDB" id="A0A0D1DW12"/>
<accession>A0A0D1DW12</accession>
<dbReference type="GO" id="GO:0016491">
    <property type="term" value="F:oxidoreductase activity"/>
    <property type="evidence" value="ECO:0000318"/>
    <property type="project" value="GO_Central"/>
</dbReference>
<dbReference type="InterPro" id="IPR002937">
    <property type="entry name" value="Amino_oxidase"/>
</dbReference>
<dbReference type="OMA" id="RAWASWN"/>
<dbReference type="GeneID" id="23564831"/>
<dbReference type="Gene3D" id="3.50.50.60">
    <property type="entry name" value="FAD/NAD(P)-binding domain"/>
    <property type="match status" value="2"/>
</dbReference>
<keyword evidence="1" id="KW-1133">Transmembrane helix</keyword>
<protein>
    <recommendedName>
        <fullName evidence="2">Amine oxidase domain-containing protein</fullName>
    </recommendedName>
</protein>
<dbReference type="VEuPathDB" id="FungiDB:UMAG_04749"/>
<dbReference type="SUPFAM" id="SSF51905">
    <property type="entry name" value="FAD/NAD(P)-binding domain"/>
    <property type="match status" value="1"/>
</dbReference>
<gene>
    <name evidence="3" type="ORF">UMAG_04749</name>
</gene>
<feature type="domain" description="Amine oxidase" evidence="2">
    <location>
        <begin position="420"/>
        <end position="475"/>
    </location>
</feature>
<dbReference type="InterPro" id="IPR050464">
    <property type="entry name" value="Zeta_carotene_desat/Oxidored"/>
</dbReference>
<dbReference type="OrthoDB" id="5977668at2759"/>
<dbReference type="eggNOG" id="ENOG502QSMW">
    <property type="taxonomic scope" value="Eukaryota"/>
</dbReference>
<dbReference type="Gene3D" id="3.90.660.20">
    <property type="entry name" value="Protoporphyrinogen oxidase, mitochondrial, domain 2"/>
    <property type="match status" value="1"/>
</dbReference>
<proteinExistence type="predicted"/>
<keyword evidence="4" id="KW-1185">Reference proteome</keyword>
<organism evidence="3 4">
    <name type="scientific">Mycosarcoma maydis</name>
    <name type="common">Corn smut fungus</name>
    <name type="synonym">Ustilago maydis</name>
    <dbReference type="NCBI Taxonomy" id="5270"/>
    <lineage>
        <taxon>Eukaryota</taxon>
        <taxon>Fungi</taxon>
        <taxon>Dikarya</taxon>
        <taxon>Basidiomycota</taxon>
        <taxon>Ustilaginomycotina</taxon>
        <taxon>Ustilaginomycetes</taxon>
        <taxon>Ustilaginales</taxon>
        <taxon>Ustilaginaceae</taxon>
        <taxon>Mycosarcoma</taxon>
    </lineage>
</organism>
<evidence type="ECO:0000256" key="1">
    <source>
        <dbReference type="SAM" id="Phobius"/>
    </source>
</evidence>
<dbReference type="KEGG" id="uma:UMAG_04749"/>
<evidence type="ECO:0000259" key="2">
    <source>
        <dbReference type="Pfam" id="PF01593"/>
    </source>
</evidence>
<dbReference type="Gene3D" id="1.10.3110.10">
    <property type="entry name" value="protoporphyrinogen ix oxidase, domain 3"/>
    <property type="match status" value="1"/>
</dbReference>
<name>A0A0D1DW12_MYCMD</name>
<feature type="transmembrane region" description="Helical" evidence="1">
    <location>
        <begin position="516"/>
        <end position="539"/>
    </location>
</feature>
<evidence type="ECO:0000313" key="3">
    <source>
        <dbReference type="EMBL" id="KIS66685.1"/>
    </source>
</evidence>
<dbReference type="EMBL" id="CM003156">
    <property type="protein sequence ID" value="KIS66685.1"/>
    <property type="molecule type" value="Genomic_DNA"/>
</dbReference>